<reference evidence="3" key="1">
    <citation type="submission" date="2017-09" db="EMBL/GenBank/DDBJ databases">
        <title>Depth-based differentiation of microbial function through sediment-hosted aquifers and enrichment of novel symbionts in the deep terrestrial subsurface.</title>
        <authorList>
            <person name="Probst A.J."/>
            <person name="Ladd B."/>
            <person name="Jarett J.K."/>
            <person name="Geller-Mcgrath D.E."/>
            <person name="Sieber C.M.K."/>
            <person name="Emerson J.B."/>
            <person name="Anantharaman K."/>
            <person name="Thomas B.C."/>
            <person name="Malmstrom R."/>
            <person name="Stieglmeier M."/>
            <person name="Klingl A."/>
            <person name="Woyke T."/>
            <person name="Ryan C.M."/>
            <person name="Banfield J.F."/>
        </authorList>
    </citation>
    <scope>NUCLEOTIDE SEQUENCE [LARGE SCALE GENOMIC DNA]</scope>
</reference>
<feature type="binding site" evidence="1">
    <location>
        <position position="8"/>
    </location>
    <ligand>
        <name>a divalent metal cation</name>
        <dbReference type="ChEBI" id="CHEBI:60240"/>
        <label>1</label>
    </ligand>
</feature>
<evidence type="ECO:0000313" key="3">
    <source>
        <dbReference type="Proteomes" id="UP000231157"/>
    </source>
</evidence>
<feature type="binding site" evidence="1">
    <location>
        <position position="188"/>
    </location>
    <ligand>
        <name>a divalent metal cation</name>
        <dbReference type="ChEBI" id="CHEBI:60240"/>
        <label>2</label>
    </ligand>
</feature>
<dbReference type="GO" id="GO:0046872">
    <property type="term" value="F:metal ion binding"/>
    <property type="evidence" value="ECO:0007669"/>
    <property type="project" value="UniProtKB-KW"/>
</dbReference>
<dbReference type="AlphaFoldDB" id="A0A2H0UT71"/>
<dbReference type="Gene3D" id="3.20.20.140">
    <property type="entry name" value="Metal-dependent hydrolases"/>
    <property type="match status" value="1"/>
</dbReference>
<feature type="binding site" evidence="1">
    <location>
        <position position="158"/>
    </location>
    <ligand>
        <name>a divalent metal cation</name>
        <dbReference type="ChEBI" id="CHEBI:60240"/>
        <label>2</label>
    </ligand>
</feature>
<dbReference type="EMBL" id="PFAZ01000001">
    <property type="protein sequence ID" value="PIR89618.1"/>
    <property type="molecule type" value="Genomic_DNA"/>
</dbReference>
<evidence type="ECO:0008006" key="4">
    <source>
        <dbReference type="Google" id="ProtNLM"/>
    </source>
</evidence>
<dbReference type="InterPro" id="IPR032466">
    <property type="entry name" value="Metal_Hydrolase"/>
</dbReference>
<dbReference type="InterPro" id="IPR001130">
    <property type="entry name" value="TatD-like"/>
</dbReference>
<dbReference type="CDD" id="cd01310">
    <property type="entry name" value="TatD_DNAse"/>
    <property type="match status" value="1"/>
</dbReference>
<sequence length="287" mass="32408">MIFDAHTHVQFPAYDNDRDAVISRARTAEVKMIAVGTQVSTSKLAIELAKKYPNEVWAVVGYHPNHADSLDSTTLTTSGWYHDKNEQADSEPEVFDVDTFRELAKNEQVVAIGECGLDYFRLATGEKRQVESVKEKQKKIFLEQVKIATEVNKPLMIHCRSSKGTDDAYEDLLNVLKGAGRDLKKVLHFYAGGSQVTKKFIDEGYYFTFGGVITFARDYDEIIKMIPMDRIMLETDAPYVSPMSRRGSRNEPSFIVEVAVKLSELKGLSIEETIEVTNNNVNKVFFS</sequence>
<accession>A0A2H0UT71</accession>
<protein>
    <recommendedName>
        <fullName evidence="4">Hydrolase TatD</fullName>
    </recommendedName>
</protein>
<comment type="caution">
    <text evidence="2">The sequence shown here is derived from an EMBL/GenBank/DDBJ whole genome shotgun (WGS) entry which is preliminary data.</text>
</comment>
<keyword evidence="1" id="KW-0479">Metal-binding</keyword>
<organism evidence="2 3">
    <name type="scientific">Candidatus Harrisonbacteria bacterium CG10_big_fil_rev_8_21_14_0_10_40_38</name>
    <dbReference type="NCBI Taxonomy" id="1974583"/>
    <lineage>
        <taxon>Bacteria</taxon>
        <taxon>Candidatus Harrisoniibacteriota</taxon>
    </lineage>
</organism>
<dbReference type="Pfam" id="PF01026">
    <property type="entry name" value="TatD_DNase"/>
    <property type="match status" value="1"/>
</dbReference>
<evidence type="ECO:0000256" key="1">
    <source>
        <dbReference type="PIRSR" id="PIRSR005902-1"/>
    </source>
</evidence>
<name>A0A2H0UT71_9BACT</name>
<gene>
    <name evidence="2" type="ORF">COU07_01875</name>
</gene>
<dbReference type="SUPFAM" id="SSF51556">
    <property type="entry name" value="Metallo-dependent hydrolases"/>
    <property type="match status" value="1"/>
</dbReference>
<feature type="binding site" evidence="1">
    <location>
        <position position="236"/>
    </location>
    <ligand>
        <name>a divalent metal cation</name>
        <dbReference type="ChEBI" id="CHEBI:60240"/>
        <label>1</label>
    </ligand>
</feature>
<feature type="binding site" evidence="1">
    <location>
        <position position="6"/>
    </location>
    <ligand>
        <name>a divalent metal cation</name>
        <dbReference type="ChEBI" id="CHEBI:60240"/>
        <label>1</label>
    </ligand>
</feature>
<dbReference type="PIRSF" id="PIRSF005902">
    <property type="entry name" value="DNase_TatD"/>
    <property type="match status" value="1"/>
</dbReference>
<dbReference type="GO" id="GO:0016788">
    <property type="term" value="F:hydrolase activity, acting on ester bonds"/>
    <property type="evidence" value="ECO:0007669"/>
    <property type="project" value="InterPro"/>
</dbReference>
<dbReference type="Proteomes" id="UP000231157">
    <property type="component" value="Unassembled WGS sequence"/>
</dbReference>
<feature type="binding site" evidence="1">
    <location>
        <position position="114"/>
    </location>
    <ligand>
        <name>a divalent metal cation</name>
        <dbReference type="ChEBI" id="CHEBI:60240"/>
        <label>1</label>
    </ligand>
</feature>
<evidence type="ECO:0000313" key="2">
    <source>
        <dbReference type="EMBL" id="PIR89618.1"/>
    </source>
</evidence>
<dbReference type="PANTHER" id="PTHR46124:SF2">
    <property type="entry name" value="D-AMINOACYL-TRNA DEACYLASE"/>
    <property type="match status" value="1"/>
</dbReference>
<dbReference type="PANTHER" id="PTHR46124">
    <property type="entry name" value="D-AMINOACYL-TRNA DEACYLASE"/>
    <property type="match status" value="1"/>
</dbReference>
<proteinExistence type="predicted"/>